<dbReference type="EMBL" id="CP004025">
    <property type="protein sequence ID" value="AGC43482.1"/>
    <property type="molecule type" value="Genomic_DNA"/>
</dbReference>
<organism evidence="1 2">
    <name type="scientific">Myxococcus stipitatus (strain DSM 14675 / JCM 12634 / Mx s8)</name>
    <dbReference type="NCBI Taxonomy" id="1278073"/>
    <lineage>
        <taxon>Bacteria</taxon>
        <taxon>Pseudomonadati</taxon>
        <taxon>Myxococcota</taxon>
        <taxon>Myxococcia</taxon>
        <taxon>Myxococcales</taxon>
        <taxon>Cystobacterineae</taxon>
        <taxon>Myxococcaceae</taxon>
        <taxon>Myxococcus</taxon>
    </lineage>
</organism>
<sequence>MRTRLLPGLCLSALTVFCSCRSVPRPGEAGAAGEPLPEFFGPVTWTSTEAELRTAFPEAQVDNRDFDSQVPGALGILALEGARLPPFGDARVRLLRRGGVPTGVLVIESIDNAAQTCPEAPEEFADCAKRLEQKRQAVFESLAGPLRRRYGPASVDAHFGSDEAEGQDPRQFSLTWKVPGYTLELGTGQEPSGHAEWTVRLVAIRDLEYPFL</sequence>
<evidence type="ECO:0000313" key="2">
    <source>
        <dbReference type="Proteomes" id="UP000011131"/>
    </source>
</evidence>
<gene>
    <name evidence="1" type="ordered locus">MYSTI_02155</name>
</gene>
<accession>L7U7E9</accession>
<dbReference type="PROSITE" id="PS51257">
    <property type="entry name" value="PROKAR_LIPOPROTEIN"/>
    <property type="match status" value="1"/>
</dbReference>
<evidence type="ECO:0008006" key="3">
    <source>
        <dbReference type="Google" id="ProtNLM"/>
    </source>
</evidence>
<dbReference type="KEGG" id="msd:MYSTI_02155"/>
<dbReference type="HOGENOM" id="CLU_1298669_0_0_7"/>
<name>L7U7E9_MYXSD</name>
<reference evidence="1 2" key="1">
    <citation type="journal article" date="2013" name="Genome Announc.">
        <title>Complete genome sequence of Myxococcus stipitatus strain DSM 14675, a fruiting myxobacterium.</title>
        <authorList>
            <person name="Huntley S."/>
            <person name="Kneip S."/>
            <person name="Treuner-Lange A."/>
            <person name="Sogaard-Andersen L."/>
        </authorList>
    </citation>
    <scope>NUCLEOTIDE SEQUENCE [LARGE SCALE GENOMIC DNA]</scope>
    <source>
        <strain evidence="2">DSM 14675 / JCM 12634 / Mx s8</strain>
    </source>
</reference>
<dbReference type="RefSeq" id="WP_015347744.1">
    <property type="nucleotide sequence ID" value="NC_020126.1"/>
</dbReference>
<evidence type="ECO:0000313" key="1">
    <source>
        <dbReference type="EMBL" id="AGC43482.1"/>
    </source>
</evidence>
<proteinExistence type="predicted"/>
<dbReference type="OrthoDB" id="9802862at2"/>
<dbReference type="AlphaFoldDB" id="L7U7E9"/>
<dbReference type="PATRIC" id="fig|1278073.3.peg.2194"/>
<keyword evidence="2" id="KW-1185">Reference proteome</keyword>
<protein>
    <recommendedName>
        <fullName evidence="3">Lipoprotein</fullName>
    </recommendedName>
</protein>
<dbReference type="STRING" id="1278073.MYSTI_02155"/>
<dbReference type="Proteomes" id="UP000011131">
    <property type="component" value="Chromosome"/>
</dbReference>